<dbReference type="RefSeq" id="XP_067823767.1">
    <property type="nucleotide sequence ID" value="XM_067964414.1"/>
</dbReference>
<keyword evidence="3" id="KW-0963">Cytoplasm</keyword>
<keyword evidence="7" id="KW-1185">Reference proteome</keyword>
<dbReference type="KEGG" id="blac:94350085"/>
<dbReference type="EMBL" id="SHOA02000003">
    <property type="protein sequence ID" value="TDH74269.1"/>
    <property type="molecule type" value="Genomic_DNA"/>
</dbReference>
<name>A0A976ILY4_BRELC</name>
<gene>
    <name evidence="6" type="ORF">CCR75_006344</name>
</gene>
<dbReference type="PANTHER" id="PTHR21664">
    <property type="entry name" value="CHRONIC MYELOGENOUS LEUKEMIA TUMOR ANTIGEN 66"/>
    <property type="match status" value="1"/>
</dbReference>
<dbReference type="GO" id="GO:0005737">
    <property type="term" value="C:cytoplasm"/>
    <property type="evidence" value="ECO:0007669"/>
    <property type="project" value="UniProtKB-SubCell"/>
</dbReference>
<reference evidence="6 7" key="1">
    <citation type="journal article" date="2021" name="Genome Biol.">
        <title>AFLAP: assembly-free linkage analysis pipeline using k-mers from genome sequencing data.</title>
        <authorList>
            <person name="Fletcher K."/>
            <person name="Zhang L."/>
            <person name="Gil J."/>
            <person name="Han R."/>
            <person name="Cavanaugh K."/>
            <person name="Michelmore R."/>
        </authorList>
    </citation>
    <scope>NUCLEOTIDE SEQUENCE [LARGE SCALE GENOMIC DNA]</scope>
    <source>
        <strain evidence="6 7">SF5</strain>
    </source>
</reference>
<comment type="subcellular location">
    <subcellularLocation>
        <location evidence="2">Cytoplasm</location>
    </subcellularLocation>
    <subcellularLocation>
        <location evidence="1">Nucleus</location>
    </subcellularLocation>
</comment>
<evidence type="ECO:0000256" key="1">
    <source>
        <dbReference type="ARBA" id="ARBA00004123"/>
    </source>
</evidence>
<dbReference type="GeneID" id="94350085"/>
<protein>
    <submittedName>
        <fullName evidence="6">Uncharacterized protein</fullName>
    </submittedName>
</protein>
<feature type="region of interest" description="Disordered" evidence="5">
    <location>
        <begin position="332"/>
        <end position="368"/>
    </location>
</feature>
<proteinExistence type="predicted"/>
<comment type="caution">
    <text evidence="6">The sequence shown here is derived from an EMBL/GenBank/DDBJ whole genome shotgun (WGS) entry which is preliminary data.</text>
</comment>
<evidence type="ECO:0000313" key="7">
    <source>
        <dbReference type="Proteomes" id="UP000294530"/>
    </source>
</evidence>
<evidence type="ECO:0000256" key="5">
    <source>
        <dbReference type="SAM" id="MobiDB-lite"/>
    </source>
</evidence>
<dbReference type="AlphaFoldDB" id="A0A976ILY4"/>
<evidence type="ECO:0000256" key="4">
    <source>
        <dbReference type="ARBA" id="ARBA00023242"/>
    </source>
</evidence>
<organism evidence="6 7">
    <name type="scientific">Bremia lactucae</name>
    <name type="common">Lettuce downy mildew</name>
    <dbReference type="NCBI Taxonomy" id="4779"/>
    <lineage>
        <taxon>Eukaryota</taxon>
        <taxon>Sar</taxon>
        <taxon>Stramenopiles</taxon>
        <taxon>Oomycota</taxon>
        <taxon>Peronosporomycetes</taxon>
        <taxon>Peronosporales</taxon>
        <taxon>Peronosporaceae</taxon>
        <taxon>Bremia</taxon>
    </lineage>
</organism>
<keyword evidence="4" id="KW-0539">Nucleus</keyword>
<dbReference type="PANTHER" id="PTHR21664:SF1">
    <property type="entry name" value="NUDC DOMAIN-CONTAINING PROTEIN 1"/>
    <property type="match status" value="1"/>
</dbReference>
<dbReference type="GO" id="GO:0005634">
    <property type="term" value="C:nucleus"/>
    <property type="evidence" value="ECO:0007669"/>
    <property type="project" value="UniProtKB-SubCell"/>
</dbReference>
<evidence type="ECO:0000256" key="3">
    <source>
        <dbReference type="ARBA" id="ARBA00022490"/>
    </source>
</evidence>
<dbReference type="OrthoDB" id="2148490at2759"/>
<feature type="compositionally biased region" description="Polar residues" evidence="5">
    <location>
        <begin position="356"/>
        <end position="368"/>
    </location>
</feature>
<evidence type="ECO:0000313" key="6">
    <source>
        <dbReference type="EMBL" id="TDH74269.1"/>
    </source>
</evidence>
<accession>A0A976ILY4</accession>
<evidence type="ECO:0000256" key="2">
    <source>
        <dbReference type="ARBA" id="ARBA00004496"/>
    </source>
</evidence>
<dbReference type="Proteomes" id="UP000294530">
    <property type="component" value="Unassembled WGS sequence"/>
</dbReference>
<dbReference type="InterPro" id="IPR037895">
    <property type="entry name" value="NUDCD1"/>
</dbReference>
<sequence>MMAMEVNHSLVDKDFDRYVLAANGIAKHAIPLPVAALMPLDAEQSLLKAKRISRLNYNALTVDPFLCQSLAANVAYFVNGEYQLMQIIDCKINGAKLTKICNFPILTTRLENVSIHVAGKGMIVYSDGQGSLYYVKADSIASEAKWQIVYECQPLGVVPLLLLNAVYDEENHKIYAVGAECVSTNEANELFRLHIFQVSSQMALKSENKVDTSSLEFEHKVTGLAEVSELPINILCNKTDMVFLVKGECHLLAPAKDRSFESLDVFNKSMPIQRRQEKEGVNDPDMNMLYSMFPRAGIGYHGENVRPTKTSELASLDLKIPLRDRFQKSSSSLSSFYTPHEGSSNFIKSNDHERSNSPQNQPLKVPTTDTLLGGFEECDSGDPDAKAHLLLVNLSSEAVVQQQRAINCREFQFLCPGAHVLDIPSTLLFRNDVHGLMYELKIASNQVVLNHVATFPAFGFVQASKQDTKLMSFHPAGSFACIGEFTRRIFIYQNDDLETENKAHTCKQHIVEFGNQELLGLQITNNDTLLVLTPTTMYSLRLLLC</sequence>